<comment type="caution">
    <text evidence="1">The sequence shown here is derived from an EMBL/GenBank/DDBJ whole genome shotgun (WGS) entry which is preliminary data.</text>
</comment>
<gene>
    <name evidence="1" type="ORF">FQN60_001677</name>
</gene>
<sequence>MVLRLTAAEPEWLGRHRTELKAGFDPLPARAHWAQQEYLLGSILKQRSSIRS</sequence>
<evidence type="ECO:0000313" key="2">
    <source>
        <dbReference type="Proteomes" id="UP000327493"/>
    </source>
</evidence>
<evidence type="ECO:0000313" key="1">
    <source>
        <dbReference type="EMBL" id="KAA8590734.1"/>
    </source>
</evidence>
<organism evidence="1 2">
    <name type="scientific">Etheostoma spectabile</name>
    <name type="common">orangethroat darter</name>
    <dbReference type="NCBI Taxonomy" id="54343"/>
    <lineage>
        <taxon>Eukaryota</taxon>
        <taxon>Metazoa</taxon>
        <taxon>Chordata</taxon>
        <taxon>Craniata</taxon>
        <taxon>Vertebrata</taxon>
        <taxon>Euteleostomi</taxon>
        <taxon>Actinopterygii</taxon>
        <taxon>Neopterygii</taxon>
        <taxon>Teleostei</taxon>
        <taxon>Neoteleostei</taxon>
        <taxon>Acanthomorphata</taxon>
        <taxon>Eupercaria</taxon>
        <taxon>Perciformes</taxon>
        <taxon>Percoidei</taxon>
        <taxon>Percidae</taxon>
        <taxon>Etheostomatinae</taxon>
        <taxon>Etheostoma</taxon>
    </lineage>
</organism>
<proteinExistence type="predicted"/>
<dbReference type="AlphaFoldDB" id="A0A5J5DB13"/>
<reference evidence="1 2" key="1">
    <citation type="submission" date="2019-08" db="EMBL/GenBank/DDBJ databases">
        <title>A chromosome-level genome assembly, high-density linkage maps, and genome scans reveal the genomic architecture of hybrid incompatibilities underlying speciation via character displacement in darters (Percidae: Etheostominae).</title>
        <authorList>
            <person name="Moran R.L."/>
            <person name="Catchen J.M."/>
            <person name="Fuller R.C."/>
        </authorList>
    </citation>
    <scope>NUCLEOTIDE SEQUENCE [LARGE SCALE GENOMIC DNA]</scope>
    <source>
        <strain evidence="1">EspeVRDwgs_2016</strain>
        <tissue evidence="1">Muscle</tissue>
    </source>
</reference>
<dbReference type="Proteomes" id="UP000327493">
    <property type="component" value="Chromosome 7"/>
</dbReference>
<dbReference type="EMBL" id="VOFY01000007">
    <property type="protein sequence ID" value="KAA8590734.1"/>
    <property type="molecule type" value="Genomic_DNA"/>
</dbReference>
<name>A0A5J5DB13_9PERO</name>
<accession>A0A5J5DB13</accession>
<keyword evidence="2" id="KW-1185">Reference proteome</keyword>
<protein>
    <submittedName>
        <fullName evidence="1">Uncharacterized protein</fullName>
    </submittedName>
</protein>